<reference evidence="2 3" key="1">
    <citation type="submission" date="2016-10" db="EMBL/GenBank/DDBJ databases">
        <authorList>
            <person name="de Groot N.N."/>
        </authorList>
    </citation>
    <scope>NUCLEOTIDE SEQUENCE [LARGE SCALE GENOMIC DNA]</scope>
    <source>
        <strain evidence="2 3">Nv1</strain>
    </source>
</reference>
<evidence type="ECO:0000256" key="1">
    <source>
        <dbReference type="SAM" id="MobiDB-lite"/>
    </source>
</evidence>
<dbReference type="EMBL" id="FOBH01000005">
    <property type="protein sequence ID" value="SEL12147.1"/>
    <property type="molecule type" value="Genomic_DNA"/>
</dbReference>
<organism evidence="2 3">
    <name type="scientific">Nitrosovibrio tenuis</name>
    <dbReference type="NCBI Taxonomy" id="1233"/>
    <lineage>
        <taxon>Bacteria</taxon>
        <taxon>Pseudomonadati</taxon>
        <taxon>Pseudomonadota</taxon>
        <taxon>Betaproteobacteria</taxon>
        <taxon>Nitrosomonadales</taxon>
        <taxon>Nitrosomonadaceae</taxon>
        <taxon>Nitrosovibrio</taxon>
    </lineage>
</organism>
<keyword evidence="3" id="KW-1185">Reference proteome</keyword>
<protein>
    <submittedName>
        <fullName evidence="2">Putative baseplate assembly protein</fullName>
    </submittedName>
</protein>
<dbReference type="STRING" id="1233.SAMN05216387_105133"/>
<dbReference type="InterPro" id="IPR011749">
    <property type="entry name" value="CHP02243"/>
</dbReference>
<feature type="region of interest" description="Disordered" evidence="1">
    <location>
        <begin position="671"/>
        <end position="691"/>
    </location>
</feature>
<gene>
    <name evidence="2" type="ORF">SAMN05216387_105133</name>
</gene>
<accession>A0A1H7MNF6</accession>
<name>A0A1H7MNF6_9PROT</name>
<dbReference type="NCBIfam" id="TIGR02243">
    <property type="entry name" value="putative baseplate assembly protein"/>
    <property type="match status" value="1"/>
</dbReference>
<proteinExistence type="predicted"/>
<sequence>MNTVQPPIIQPPLIREKLRREAELAAVIGEQLEKRGFAPMGTDPLKDATVHIFARYCELLIERLNRVPQSYHGAFLRMLGATPAPAIPAWVPLTFTPVKSTQNFTAIVPRSTQVSAPAEDKSDPLVIFETIKDLTLVQAELKRAIAVNTYQLIRADVNSILSTEAAASSTEPAPLADAIPLERVIDIGQPAIIGVPKLTRLRLKLELDRPVSLPSGCKIEWGIPSEADFMPLMPELDSTAGLTQSGELVFAPPEKWPSRTIASETMPWLTCRLRSTALLPFAPDQNKAYSALINRIEVLGYRSLDAVPPTGAFYNGVSLDVSRDFFPLGERPRFGDVFYLLSEIFAAPGTKIVLDIKLTNPSGAMESPIPPVSKKGNPRLRWDIHTASGWVALDCTDGTLSLTQDGSLEFQVPEDAKPTMLNGIDGGWIRARLIGGSYAAEETPANYISLPPMSPPAIAAMHLISIQELGPMPPECLIVESDLAYRKMDAVKPFNPFPAPAEEGFMLYLGLSSLRGASALDGQTLSLYFLPWNGGRRVFREEEISFKETAMPRWQVLTASGWRDCKVNDTTRGSRRPGIIEVQLPDGLSKWQDSILDPERQFFWLRIVRNAGNTDQPYYPRRLLLNTVLAAQTLRLTDELLGSSNGRPQQIFYTLRKPVIGSATLQVREPVTKTDEQTGSGFETTRHSPGAINVARAPGNEEWISWSEVEDFSASDSHSRHYILDRLTGSVRFGDGVNGRIPPSGANNIRLHEYHTGGGIRGNRPVATVTQLHTTIPYVESVINHEPAASGQDQEDFDSLNRGAVTFLRHRDRAVGIDDYADLANKASPEVARAKCVPACHVQGTLGTESKLGSVCVIVVPKSNQVSNHVSDEMRPQPSFDLLKNVKEFLDHRRPIGVDLTMLGPEYVSIGVTAELAWARDQSTADALAECEKRLNRFLHPITGGPDGLGWEFGQRPHASDFYPLLGGIEGLGYIRALEVRYEEERPGLLAAGSFLICPGRHEIRIC</sequence>
<evidence type="ECO:0000313" key="2">
    <source>
        <dbReference type="EMBL" id="SEL12147.1"/>
    </source>
</evidence>
<dbReference type="OrthoDB" id="9796131at2"/>
<dbReference type="RefSeq" id="WP_090828587.1">
    <property type="nucleotide sequence ID" value="NZ_FOBH01000005.1"/>
</dbReference>
<dbReference type="AlphaFoldDB" id="A0A1H7MNF6"/>
<evidence type="ECO:0000313" key="3">
    <source>
        <dbReference type="Proteomes" id="UP000198620"/>
    </source>
</evidence>
<dbReference type="Proteomes" id="UP000198620">
    <property type="component" value="Unassembled WGS sequence"/>
</dbReference>